<evidence type="ECO:0000313" key="1">
    <source>
        <dbReference type="EMBL" id="KIM31743.1"/>
    </source>
</evidence>
<dbReference type="HOGENOM" id="CLU_2484728_0_0_1"/>
<dbReference type="AlphaFoldDB" id="A0A0C2X0B9"/>
<reference evidence="2" key="2">
    <citation type="submission" date="2015-01" db="EMBL/GenBank/DDBJ databases">
        <title>Evolutionary Origins and Diversification of the Mycorrhizal Mutualists.</title>
        <authorList>
            <consortium name="DOE Joint Genome Institute"/>
            <consortium name="Mycorrhizal Genomics Consortium"/>
            <person name="Kohler A."/>
            <person name="Kuo A."/>
            <person name="Nagy L.G."/>
            <person name="Floudas D."/>
            <person name="Copeland A."/>
            <person name="Barry K.W."/>
            <person name="Cichocki N."/>
            <person name="Veneault-Fourrey C."/>
            <person name="LaButti K."/>
            <person name="Lindquist E.A."/>
            <person name="Lipzen A."/>
            <person name="Lundell T."/>
            <person name="Morin E."/>
            <person name="Murat C."/>
            <person name="Riley R."/>
            <person name="Ohm R."/>
            <person name="Sun H."/>
            <person name="Tunlid A."/>
            <person name="Henrissat B."/>
            <person name="Grigoriev I.V."/>
            <person name="Hibbett D.S."/>
            <person name="Martin F."/>
        </authorList>
    </citation>
    <scope>NUCLEOTIDE SEQUENCE [LARGE SCALE GENOMIC DNA]</scope>
    <source>
        <strain evidence="2">MAFF 305830</strain>
    </source>
</reference>
<accession>A0A0C2X0B9</accession>
<gene>
    <name evidence="1" type="ORF">M408DRAFT_237698</name>
</gene>
<proteinExistence type="predicted"/>
<keyword evidence="2" id="KW-1185">Reference proteome</keyword>
<dbReference type="Proteomes" id="UP000054097">
    <property type="component" value="Unassembled WGS sequence"/>
</dbReference>
<reference evidence="1 2" key="1">
    <citation type="submission" date="2014-04" db="EMBL/GenBank/DDBJ databases">
        <authorList>
            <consortium name="DOE Joint Genome Institute"/>
            <person name="Kuo A."/>
            <person name="Zuccaro A."/>
            <person name="Kohler A."/>
            <person name="Nagy L.G."/>
            <person name="Floudas D."/>
            <person name="Copeland A."/>
            <person name="Barry K.W."/>
            <person name="Cichocki N."/>
            <person name="Veneault-Fourrey C."/>
            <person name="LaButti K."/>
            <person name="Lindquist E.A."/>
            <person name="Lipzen A."/>
            <person name="Lundell T."/>
            <person name="Morin E."/>
            <person name="Murat C."/>
            <person name="Sun H."/>
            <person name="Tunlid A."/>
            <person name="Henrissat B."/>
            <person name="Grigoriev I.V."/>
            <person name="Hibbett D.S."/>
            <person name="Martin F."/>
            <person name="Nordberg H.P."/>
            <person name="Cantor M.N."/>
            <person name="Hua S.X."/>
        </authorList>
    </citation>
    <scope>NUCLEOTIDE SEQUENCE [LARGE SCALE GENOMIC DNA]</scope>
    <source>
        <strain evidence="1 2">MAFF 305830</strain>
    </source>
</reference>
<evidence type="ECO:0000313" key="2">
    <source>
        <dbReference type="Proteomes" id="UP000054097"/>
    </source>
</evidence>
<organism evidence="1 2">
    <name type="scientific">Serendipita vermifera MAFF 305830</name>
    <dbReference type="NCBI Taxonomy" id="933852"/>
    <lineage>
        <taxon>Eukaryota</taxon>
        <taxon>Fungi</taxon>
        <taxon>Dikarya</taxon>
        <taxon>Basidiomycota</taxon>
        <taxon>Agaricomycotina</taxon>
        <taxon>Agaricomycetes</taxon>
        <taxon>Sebacinales</taxon>
        <taxon>Serendipitaceae</taxon>
        <taxon>Serendipita</taxon>
    </lineage>
</organism>
<sequence>MGLKWTSIDMLYHFVGRVRLYGPCLTRAFVKLSGTKQAGDHTEENFPGFTWDAIAHLSFATSSGTQVFDIQVIITNSSRRFPNLKPL</sequence>
<dbReference type="EMBL" id="KN824281">
    <property type="protein sequence ID" value="KIM31743.1"/>
    <property type="molecule type" value="Genomic_DNA"/>
</dbReference>
<name>A0A0C2X0B9_SERVB</name>
<protein>
    <submittedName>
        <fullName evidence="1">Uncharacterized protein</fullName>
    </submittedName>
</protein>